<dbReference type="EMBL" id="CAJNNV010024648">
    <property type="protein sequence ID" value="CAE8610376.1"/>
    <property type="molecule type" value="Genomic_DNA"/>
</dbReference>
<evidence type="ECO:0000313" key="4">
    <source>
        <dbReference type="EMBL" id="CAE8681688.1"/>
    </source>
</evidence>
<proteinExistence type="predicted"/>
<evidence type="ECO:0000313" key="5">
    <source>
        <dbReference type="Proteomes" id="UP000626109"/>
    </source>
</evidence>
<evidence type="ECO:0000313" key="6">
    <source>
        <dbReference type="Proteomes" id="UP000654075"/>
    </source>
</evidence>
<dbReference type="PANTHER" id="PTHR43215:SF14">
    <property type="entry name" value="RADIAL SPOKE HEAD 1 HOMOLOG"/>
    <property type="match status" value="1"/>
</dbReference>
<dbReference type="Pfam" id="PF02493">
    <property type="entry name" value="MORN"/>
    <property type="match status" value="5"/>
</dbReference>
<dbReference type="GO" id="GO:0005829">
    <property type="term" value="C:cytosol"/>
    <property type="evidence" value="ECO:0007669"/>
    <property type="project" value="TreeGrafter"/>
</dbReference>
<keyword evidence="1" id="KW-0677">Repeat</keyword>
<dbReference type="EMBL" id="CAJNNW010025983">
    <property type="protein sequence ID" value="CAE8681688.1"/>
    <property type="molecule type" value="Genomic_DNA"/>
</dbReference>
<accession>A0A813JJH7</accession>
<name>A0A813JJH7_POLGL</name>
<dbReference type="InterPro" id="IPR003409">
    <property type="entry name" value="MORN"/>
</dbReference>
<dbReference type="Gene3D" id="2.20.110.10">
    <property type="entry name" value="Histone H3 K4-specific methyltransferase SET7/9 N-terminal domain"/>
    <property type="match status" value="3"/>
</dbReference>
<organism evidence="4 5">
    <name type="scientific">Polarella glacialis</name>
    <name type="common">Dinoflagellate</name>
    <dbReference type="NCBI Taxonomy" id="89957"/>
    <lineage>
        <taxon>Eukaryota</taxon>
        <taxon>Sar</taxon>
        <taxon>Alveolata</taxon>
        <taxon>Dinophyceae</taxon>
        <taxon>Suessiales</taxon>
        <taxon>Suessiaceae</taxon>
        <taxon>Polarella</taxon>
    </lineage>
</organism>
<keyword evidence="6" id="KW-1185">Reference proteome</keyword>
<feature type="compositionally biased region" description="Basic and acidic residues" evidence="2">
    <location>
        <begin position="293"/>
        <end position="305"/>
    </location>
</feature>
<feature type="compositionally biased region" description="Basic and acidic residues" evidence="2">
    <location>
        <begin position="210"/>
        <end position="220"/>
    </location>
</feature>
<dbReference type="OrthoDB" id="406044at2759"/>
<feature type="region of interest" description="Disordered" evidence="2">
    <location>
        <begin position="261"/>
        <end position="305"/>
    </location>
</feature>
<reference evidence="4" key="1">
    <citation type="submission" date="2021-02" db="EMBL/GenBank/DDBJ databases">
        <authorList>
            <person name="Dougan E. K."/>
            <person name="Rhodes N."/>
            <person name="Thang M."/>
            <person name="Chan C."/>
        </authorList>
    </citation>
    <scope>NUCLEOTIDE SEQUENCE</scope>
</reference>
<dbReference type="PANTHER" id="PTHR43215">
    <property type="entry name" value="RADIAL SPOKE HEAD 1 HOMOLOG"/>
    <property type="match status" value="1"/>
</dbReference>
<dbReference type="Proteomes" id="UP000654075">
    <property type="component" value="Unassembled WGS sequence"/>
</dbReference>
<dbReference type="SMART" id="SM00698">
    <property type="entry name" value="MORN"/>
    <property type="match status" value="5"/>
</dbReference>
<evidence type="ECO:0000256" key="2">
    <source>
        <dbReference type="SAM" id="MobiDB-lite"/>
    </source>
</evidence>
<comment type="caution">
    <text evidence="4">The sequence shown here is derived from an EMBL/GenBank/DDBJ whole genome shotgun (WGS) entry which is preliminary data.</text>
</comment>
<dbReference type="Proteomes" id="UP000626109">
    <property type="component" value="Unassembled WGS sequence"/>
</dbReference>
<protein>
    <recommendedName>
        <fullName evidence="7">MORN repeat-containing protein 5</fullName>
    </recommendedName>
</protein>
<evidence type="ECO:0008006" key="7">
    <source>
        <dbReference type="Google" id="ProtNLM"/>
    </source>
</evidence>
<evidence type="ECO:0000256" key="1">
    <source>
        <dbReference type="ARBA" id="ARBA00022737"/>
    </source>
</evidence>
<dbReference type="AlphaFoldDB" id="A0A813JJH7"/>
<sequence>MHGKGQLEVSSGARYRGGWSEGRFHDQGELKFADGSSYVGSWRHGLEHGTGALRLPDGKVYEGLWHKGEVRGRGRLTYPEERKCFVGQFRSSKPHGFGVMTHADGTGYEGQWQYGKPAGRGKWRTASGEVFPSDGDDRLITPVSSVRASPRARDGLPVFEPSSGPPSICDSDIEGLRLQEVSFDEEDQENFYEEHEEVSLDVAATPGSSPRHDAGARSVHDGGSNTSLECESLDDPAGSVVMEPQDKFSALDAQLSALDAECSGDHSSPSTHMPETGRGLPASDGKSAFQQPKAEEVVSHRRNERAPFNGKVGKVVAGVFSLF</sequence>
<gene>
    <name evidence="3" type="ORF">PGLA1383_LOCUS28203</name>
    <name evidence="4" type="ORF">PGLA2088_LOCUS22550</name>
</gene>
<feature type="region of interest" description="Disordered" evidence="2">
    <location>
        <begin position="127"/>
        <end position="147"/>
    </location>
</feature>
<feature type="region of interest" description="Disordered" evidence="2">
    <location>
        <begin position="203"/>
        <end position="228"/>
    </location>
</feature>
<dbReference type="SUPFAM" id="SSF82185">
    <property type="entry name" value="Histone H3 K4-specific methyltransferase SET7/9 N-terminal domain"/>
    <property type="match status" value="1"/>
</dbReference>
<evidence type="ECO:0000313" key="3">
    <source>
        <dbReference type="EMBL" id="CAE8610376.1"/>
    </source>
</evidence>